<organism evidence="2">
    <name type="scientific">marine sediment metagenome</name>
    <dbReference type="NCBI Taxonomy" id="412755"/>
    <lineage>
        <taxon>unclassified sequences</taxon>
        <taxon>metagenomes</taxon>
        <taxon>ecological metagenomes</taxon>
    </lineage>
</organism>
<feature type="compositionally biased region" description="Acidic residues" evidence="1">
    <location>
        <begin position="45"/>
        <end position="54"/>
    </location>
</feature>
<evidence type="ECO:0000313" key="2">
    <source>
        <dbReference type="EMBL" id="GAI76904.1"/>
    </source>
</evidence>
<proteinExistence type="predicted"/>
<protein>
    <submittedName>
        <fullName evidence="2">Uncharacterized protein</fullName>
    </submittedName>
</protein>
<name>X1TA58_9ZZZZ</name>
<dbReference type="EMBL" id="BARW01007835">
    <property type="protein sequence ID" value="GAI76904.1"/>
    <property type="molecule type" value="Genomic_DNA"/>
</dbReference>
<dbReference type="AlphaFoldDB" id="X1TA58"/>
<comment type="caution">
    <text evidence="2">The sequence shown here is derived from an EMBL/GenBank/DDBJ whole genome shotgun (WGS) entry which is preliminary data.</text>
</comment>
<gene>
    <name evidence="2" type="ORF">S12H4_16229</name>
</gene>
<feature type="non-terminal residue" evidence="2">
    <location>
        <position position="358"/>
    </location>
</feature>
<feature type="region of interest" description="Disordered" evidence="1">
    <location>
        <begin position="45"/>
        <end position="66"/>
    </location>
</feature>
<accession>X1TA58</accession>
<reference evidence="2" key="1">
    <citation type="journal article" date="2014" name="Front. Microbiol.">
        <title>High frequency of phylogenetically diverse reductive dehalogenase-homologous genes in deep subseafloor sedimentary metagenomes.</title>
        <authorList>
            <person name="Kawai M."/>
            <person name="Futagami T."/>
            <person name="Toyoda A."/>
            <person name="Takaki Y."/>
            <person name="Nishi S."/>
            <person name="Hori S."/>
            <person name="Arai W."/>
            <person name="Tsubouchi T."/>
            <person name="Morono Y."/>
            <person name="Uchiyama I."/>
            <person name="Ito T."/>
            <person name="Fujiyama A."/>
            <person name="Inagaki F."/>
            <person name="Takami H."/>
        </authorList>
    </citation>
    <scope>NUCLEOTIDE SEQUENCE</scope>
    <source>
        <strain evidence="2">Expedition CK06-06</strain>
    </source>
</reference>
<evidence type="ECO:0000256" key="1">
    <source>
        <dbReference type="SAM" id="MobiDB-lite"/>
    </source>
</evidence>
<sequence length="358" mass="36536">MRTLRPTVIVPLLVALVAALAIFALGLGTSKAVAQVVTEVAIDTNVDDNGDQGEDGTQKAPGTNECYDNVDNGDGDGLIDGADPDCQTGLYLDNDDTTVSAADFCVSVAVGQSVVVDLWVQGVDPADLISAYQYDIDYNNAAIDIGYDDDGDTLADEDRIDGIDNDGDTLTDEDPQDYIDVDGTPSSALLPPIMPDGDISILSRIDSSGGAGFIEVSDTVTNPSSVTFVAADGTIAPAPPANREAGDGVLARFVVTGVAAGVSSLTIPSVLGGADANPDSGVYGGTGPLDGLPIPITTQTSGLVAVGQPCPLPADLKITQVHTAPTDMDVSATENFEVIKTIHNNGPDANVNAQVTSS</sequence>